<evidence type="ECO:0000256" key="1">
    <source>
        <dbReference type="ARBA" id="ARBA00004370"/>
    </source>
</evidence>
<keyword evidence="5 7" id="KW-1133">Transmembrane helix</keyword>
<evidence type="ECO:0000256" key="3">
    <source>
        <dbReference type="ARBA" id="ARBA00022692"/>
    </source>
</evidence>
<organism evidence="11 12">
    <name type="scientific">Moniliophthora roreri</name>
    <name type="common">Frosty pod rot fungus</name>
    <name type="synonym">Monilia roreri</name>
    <dbReference type="NCBI Taxonomy" id="221103"/>
    <lineage>
        <taxon>Eukaryota</taxon>
        <taxon>Fungi</taxon>
        <taxon>Dikarya</taxon>
        <taxon>Basidiomycota</taxon>
        <taxon>Agaricomycotina</taxon>
        <taxon>Agaricomycetes</taxon>
        <taxon>Agaricomycetidae</taxon>
        <taxon>Agaricales</taxon>
        <taxon>Marasmiineae</taxon>
        <taxon>Marasmiaceae</taxon>
        <taxon>Moniliophthora</taxon>
    </lineage>
</organism>
<reference evidence="11 12" key="1">
    <citation type="submission" date="2015-12" db="EMBL/GenBank/DDBJ databases">
        <title>Draft genome sequence of Moniliophthora roreri, the causal agent of frosty pod rot of cacao.</title>
        <authorList>
            <person name="Aime M.C."/>
            <person name="Diaz-Valderrama J.R."/>
            <person name="Kijpornyongpan T."/>
            <person name="Phillips-Mora W."/>
        </authorList>
    </citation>
    <scope>NUCLEOTIDE SEQUENCE [LARGE SCALE GENOMIC DNA]</scope>
    <source>
        <strain evidence="11 12">MCA 2952</strain>
    </source>
</reference>
<comment type="subcellular location">
    <subcellularLocation>
        <location evidence="1">Membrane</location>
    </subcellularLocation>
</comment>
<keyword evidence="8" id="KW-0732">Signal</keyword>
<sequence length="398" mass="42549">MKLHPSLFSIILLLFASGVALAAHGPNLLQARQYGATSNTTSSTDSTNSLVTATSCSRYMCIDATLDGSTVQYVLSSTGQQTPGWMAIGFGNQMTGSPMVIMWANSDGTVTLSQRQASGHVMPTVVTNPSRVATLDNSLSSTSGNMRFAFSIPSDGNTNPNLVWAFSGTNPGSSSASAPIVQHDDMGVTALNLASGSSGSRPLSSFEKKFVAHAILCTLGFLLFLPIGALLARYFRTFTPVWFKAHWAIQVFAGTVIISGVAVGIQGVSDLGGTHLDDTHMRLGVALFVLYFVQCFLGAIIHFIKPSKFIGRPPQNYLHAVLGLTIIALALYQVRTGYRQEWPKVSGRGAISNGANIIWYIWVVLLPVLYFVGLAFLPKQLRQEKESRAGGKIGGDGH</sequence>
<dbReference type="CDD" id="cd09630">
    <property type="entry name" value="CDH_like_cytochrome"/>
    <property type="match status" value="1"/>
</dbReference>
<evidence type="ECO:0000256" key="6">
    <source>
        <dbReference type="ARBA" id="ARBA00023136"/>
    </source>
</evidence>
<dbReference type="SMART" id="SM00665">
    <property type="entry name" value="B561"/>
    <property type="match status" value="1"/>
</dbReference>
<feature type="transmembrane region" description="Helical" evidence="7">
    <location>
        <begin position="316"/>
        <end position="334"/>
    </location>
</feature>
<dbReference type="InterPro" id="IPR015920">
    <property type="entry name" value="Cellobiose_DH-like_cyt"/>
</dbReference>
<feature type="domain" description="Cytochrome b561" evidence="10">
    <location>
        <begin position="177"/>
        <end position="377"/>
    </location>
</feature>
<dbReference type="eggNOG" id="KOG4293">
    <property type="taxonomic scope" value="Eukaryota"/>
</dbReference>
<dbReference type="CDD" id="cd08760">
    <property type="entry name" value="Cyt_b561_FRRS1_like"/>
    <property type="match status" value="1"/>
</dbReference>
<dbReference type="InterPro" id="IPR005018">
    <property type="entry name" value="DOMON_domain"/>
</dbReference>
<comment type="caution">
    <text evidence="11">The sequence shown here is derived from an EMBL/GenBank/DDBJ whole genome shotgun (WGS) entry which is preliminary data.</text>
</comment>
<feature type="transmembrane region" description="Helical" evidence="7">
    <location>
        <begin position="210"/>
        <end position="235"/>
    </location>
</feature>
<evidence type="ECO:0000313" key="12">
    <source>
        <dbReference type="Proteomes" id="UP000054988"/>
    </source>
</evidence>
<dbReference type="PANTHER" id="PTHR47797">
    <property type="entry name" value="DEHYDROGENASE, PUTATIVE (AFU_ORTHOLOGUE AFUA_8G05805)-RELATED"/>
    <property type="match status" value="1"/>
</dbReference>
<feature type="domain" description="DOMON" evidence="9">
    <location>
        <begin position="56"/>
        <end position="167"/>
    </location>
</feature>
<dbReference type="SMART" id="SM00664">
    <property type="entry name" value="DoH"/>
    <property type="match status" value="1"/>
</dbReference>
<keyword evidence="3 7" id="KW-0812">Transmembrane</keyword>
<evidence type="ECO:0008006" key="13">
    <source>
        <dbReference type="Google" id="ProtNLM"/>
    </source>
</evidence>
<gene>
    <name evidence="11" type="ORF">WG66_116</name>
</gene>
<name>A0A0W0GFK2_MONRR</name>
<dbReference type="PANTHER" id="PTHR47797:SF3">
    <property type="entry name" value="CYTOCHROME B561 DOMAIN-CONTAINING PROTEIN"/>
    <property type="match status" value="1"/>
</dbReference>
<dbReference type="Pfam" id="PF16010">
    <property type="entry name" value="CDH-cyt"/>
    <property type="match status" value="1"/>
</dbReference>
<evidence type="ECO:0000256" key="5">
    <source>
        <dbReference type="ARBA" id="ARBA00022989"/>
    </source>
</evidence>
<dbReference type="AlphaFoldDB" id="A0A0W0GFK2"/>
<protein>
    <recommendedName>
        <fullName evidence="13">CBD9-like protein</fullName>
    </recommendedName>
</protein>
<evidence type="ECO:0000256" key="4">
    <source>
        <dbReference type="ARBA" id="ARBA00022982"/>
    </source>
</evidence>
<evidence type="ECO:0000256" key="8">
    <source>
        <dbReference type="SAM" id="SignalP"/>
    </source>
</evidence>
<keyword evidence="6 7" id="KW-0472">Membrane</keyword>
<feature type="transmembrane region" description="Helical" evidence="7">
    <location>
        <begin position="247"/>
        <end position="265"/>
    </location>
</feature>
<dbReference type="InterPro" id="IPR006593">
    <property type="entry name" value="Cyt_b561/ferric_Rdtase_TM"/>
</dbReference>
<dbReference type="GO" id="GO:0016020">
    <property type="term" value="C:membrane"/>
    <property type="evidence" value="ECO:0007669"/>
    <property type="project" value="UniProtKB-SubCell"/>
</dbReference>
<feature type="signal peptide" evidence="8">
    <location>
        <begin position="1"/>
        <end position="22"/>
    </location>
</feature>
<keyword evidence="2" id="KW-0813">Transport</keyword>
<dbReference type="Pfam" id="PF03188">
    <property type="entry name" value="Cytochrom_B561"/>
    <property type="match status" value="1"/>
</dbReference>
<dbReference type="PROSITE" id="PS50939">
    <property type="entry name" value="CYTOCHROME_B561"/>
    <property type="match status" value="1"/>
</dbReference>
<evidence type="ECO:0000256" key="7">
    <source>
        <dbReference type="SAM" id="Phobius"/>
    </source>
</evidence>
<proteinExistence type="predicted"/>
<dbReference type="PROSITE" id="PS50836">
    <property type="entry name" value="DOMON"/>
    <property type="match status" value="1"/>
</dbReference>
<feature type="chain" id="PRO_5006902645" description="CBD9-like protein" evidence="8">
    <location>
        <begin position="23"/>
        <end position="398"/>
    </location>
</feature>
<dbReference type="Gene3D" id="1.20.120.1770">
    <property type="match status" value="1"/>
</dbReference>
<feature type="transmembrane region" description="Helical" evidence="7">
    <location>
        <begin position="357"/>
        <end position="377"/>
    </location>
</feature>
<evidence type="ECO:0000259" key="9">
    <source>
        <dbReference type="PROSITE" id="PS50836"/>
    </source>
</evidence>
<evidence type="ECO:0000256" key="2">
    <source>
        <dbReference type="ARBA" id="ARBA00022448"/>
    </source>
</evidence>
<keyword evidence="4" id="KW-0249">Electron transport</keyword>
<evidence type="ECO:0000313" key="11">
    <source>
        <dbReference type="EMBL" id="KTB47309.1"/>
    </source>
</evidence>
<accession>A0A0W0GFK2</accession>
<dbReference type="SUPFAM" id="SSF49344">
    <property type="entry name" value="CBD9-like"/>
    <property type="match status" value="1"/>
</dbReference>
<feature type="transmembrane region" description="Helical" evidence="7">
    <location>
        <begin position="285"/>
        <end position="304"/>
    </location>
</feature>
<dbReference type="EMBL" id="LATX01000058">
    <property type="protein sequence ID" value="KTB47309.1"/>
    <property type="molecule type" value="Genomic_DNA"/>
</dbReference>
<evidence type="ECO:0000259" key="10">
    <source>
        <dbReference type="PROSITE" id="PS50939"/>
    </source>
</evidence>
<dbReference type="Proteomes" id="UP000054988">
    <property type="component" value="Unassembled WGS sequence"/>
</dbReference>